<dbReference type="EMBL" id="CAMAPE010000031">
    <property type="protein sequence ID" value="CAH9093935.1"/>
    <property type="molecule type" value="Genomic_DNA"/>
</dbReference>
<protein>
    <submittedName>
        <fullName evidence="1">Uncharacterized protein</fullName>
    </submittedName>
</protein>
<organism evidence="1 2">
    <name type="scientific">Cuscuta europaea</name>
    <name type="common">European dodder</name>
    <dbReference type="NCBI Taxonomy" id="41803"/>
    <lineage>
        <taxon>Eukaryota</taxon>
        <taxon>Viridiplantae</taxon>
        <taxon>Streptophyta</taxon>
        <taxon>Embryophyta</taxon>
        <taxon>Tracheophyta</taxon>
        <taxon>Spermatophyta</taxon>
        <taxon>Magnoliopsida</taxon>
        <taxon>eudicotyledons</taxon>
        <taxon>Gunneridae</taxon>
        <taxon>Pentapetalae</taxon>
        <taxon>asterids</taxon>
        <taxon>lamiids</taxon>
        <taxon>Solanales</taxon>
        <taxon>Convolvulaceae</taxon>
        <taxon>Cuscuteae</taxon>
        <taxon>Cuscuta</taxon>
        <taxon>Cuscuta subgen. Cuscuta</taxon>
    </lineage>
</organism>
<proteinExistence type="predicted"/>
<name>A0A9P1EBE1_CUSEU</name>
<sequence length="242" mass="27518">MVFLLSFESTTLADLSGWIGHARVEFPSSNTHSKKLGVQYPFSELVSGFLALPQVSPCQVMPQTWRLLRSLEVLIEKNGLKFTSRDLVLTYDLRTSGKSRFILTLKTGRNPLILGISNANDRGWMEKFFFVERASLGEHGNGLMDSLRISGDTKTFPLKVDQGAEERTDTLLALDRETRLYSSLKPSFRVQKKMKMIPLALLAMHLLHLLRMNALLHRVLQLVQPLQFLLLTFHLLPQSVRL</sequence>
<comment type="caution">
    <text evidence="1">The sequence shown here is derived from an EMBL/GenBank/DDBJ whole genome shotgun (WGS) entry which is preliminary data.</text>
</comment>
<reference evidence="1" key="1">
    <citation type="submission" date="2022-07" db="EMBL/GenBank/DDBJ databases">
        <authorList>
            <person name="Macas J."/>
            <person name="Novak P."/>
            <person name="Neumann P."/>
        </authorList>
    </citation>
    <scope>NUCLEOTIDE SEQUENCE</scope>
</reference>
<dbReference type="OrthoDB" id="1114289at2759"/>
<dbReference type="Proteomes" id="UP001152484">
    <property type="component" value="Unassembled WGS sequence"/>
</dbReference>
<accession>A0A9P1EBE1</accession>
<keyword evidence="2" id="KW-1185">Reference proteome</keyword>
<evidence type="ECO:0000313" key="1">
    <source>
        <dbReference type="EMBL" id="CAH9093935.1"/>
    </source>
</evidence>
<gene>
    <name evidence="1" type="ORF">CEURO_LOCUS12505</name>
</gene>
<evidence type="ECO:0000313" key="2">
    <source>
        <dbReference type="Proteomes" id="UP001152484"/>
    </source>
</evidence>
<dbReference type="AlphaFoldDB" id="A0A9P1EBE1"/>